<dbReference type="Proteomes" id="UP000701801">
    <property type="component" value="Unassembled WGS sequence"/>
</dbReference>
<keyword evidence="5" id="KW-1185">Reference proteome</keyword>
<sequence length="489" mass="53807">NSLSNNSGKFHHGITPLQTLPAFHADIVKIPNFIASVSAIRRRIEMLQTLRLAVSQSHTLPTTPLTLLALEQTTRKAAAQSIDLILFPEAYLGGYPRTATFGAAVGARRPEGREQFLHYFKDAVDLGDTPEGAGSAWVERKLPTKEGEVRGDGTREELERIARETGVFVITGLVERCAGTLYCGVVYVCPRLGVVGKRRKVMPTGTERLIWGQGQPSSLRAITTTIKGVKLTLAAAICWENYMPLLRQSLYSQNVNLYLAPTADGRDTWLPLMQTVAVEGRCVVLSANQCMAKSKIPDWITSNEPQAHVEHTNGKEGTHEGSSSPRLGRKSTITDDGHESVIPEAEERPPAARLRRKSTITEDGHEIVLPEIEERPPMAKLRRKSTITEDGHEIVFPLTTFHKEPEKTTEVQPKLTEAEYLSRGGSCIISPLGDVLRGPLWDDEHGLLAVDVDFDDCLRGRLDLDVGGSYSRNDSFKLTVEGLDLSPPP</sequence>
<dbReference type="InterPro" id="IPR036526">
    <property type="entry name" value="C-N_Hydrolase_sf"/>
</dbReference>
<dbReference type="InterPro" id="IPR003010">
    <property type="entry name" value="C-N_Hydrolase"/>
</dbReference>
<dbReference type="PANTHER" id="PTHR46044:SF12">
    <property type="entry name" value="HYDROLASE"/>
    <property type="match status" value="1"/>
</dbReference>
<dbReference type="PANTHER" id="PTHR46044">
    <property type="entry name" value="NITRILASE"/>
    <property type="match status" value="1"/>
</dbReference>
<dbReference type="OrthoDB" id="10250282at2759"/>
<proteinExistence type="inferred from homology"/>
<name>A0A9N9QC30_9HELO</name>
<evidence type="ECO:0000256" key="2">
    <source>
        <dbReference type="SAM" id="MobiDB-lite"/>
    </source>
</evidence>
<dbReference type="PROSITE" id="PS50263">
    <property type="entry name" value="CN_HYDROLASE"/>
    <property type="match status" value="1"/>
</dbReference>
<dbReference type="Gene3D" id="3.60.110.10">
    <property type="entry name" value="Carbon-nitrogen hydrolase"/>
    <property type="match status" value="2"/>
</dbReference>
<feature type="domain" description="CN hydrolase" evidence="3">
    <location>
        <begin position="50"/>
        <end position="349"/>
    </location>
</feature>
<evidence type="ECO:0000259" key="3">
    <source>
        <dbReference type="PROSITE" id="PS50263"/>
    </source>
</evidence>
<dbReference type="GO" id="GO:0003824">
    <property type="term" value="F:catalytic activity"/>
    <property type="evidence" value="ECO:0007669"/>
    <property type="project" value="InterPro"/>
</dbReference>
<feature type="compositionally biased region" description="Basic and acidic residues" evidence="2">
    <location>
        <begin position="309"/>
        <end position="319"/>
    </location>
</feature>
<dbReference type="EMBL" id="CAJVRM010000541">
    <property type="protein sequence ID" value="CAG8981931.1"/>
    <property type="molecule type" value="Genomic_DNA"/>
</dbReference>
<evidence type="ECO:0000313" key="5">
    <source>
        <dbReference type="Proteomes" id="UP000701801"/>
    </source>
</evidence>
<dbReference type="InterPro" id="IPR044149">
    <property type="entry name" value="Nitrilases_CHs"/>
</dbReference>
<accession>A0A9N9QC30</accession>
<feature type="compositionally biased region" description="Basic and acidic residues" evidence="2">
    <location>
        <begin position="332"/>
        <end position="350"/>
    </location>
</feature>
<dbReference type="Pfam" id="PF00795">
    <property type="entry name" value="CN_hydrolase"/>
    <property type="match status" value="1"/>
</dbReference>
<dbReference type="FunFam" id="3.60.110.10:FF:000016">
    <property type="entry name" value="Nitrilase blr3397"/>
    <property type="match status" value="1"/>
</dbReference>
<comment type="caution">
    <text evidence="4">The sequence shown here is derived from an EMBL/GenBank/DDBJ whole genome shotgun (WGS) entry which is preliminary data.</text>
</comment>
<organism evidence="4 5">
    <name type="scientific">Hymenoscyphus albidus</name>
    <dbReference type="NCBI Taxonomy" id="595503"/>
    <lineage>
        <taxon>Eukaryota</taxon>
        <taxon>Fungi</taxon>
        <taxon>Dikarya</taxon>
        <taxon>Ascomycota</taxon>
        <taxon>Pezizomycotina</taxon>
        <taxon>Leotiomycetes</taxon>
        <taxon>Helotiales</taxon>
        <taxon>Helotiaceae</taxon>
        <taxon>Hymenoscyphus</taxon>
    </lineage>
</organism>
<evidence type="ECO:0000313" key="4">
    <source>
        <dbReference type="EMBL" id="CAG8981931.1"/>
    </source>
</evidence>
<reference evidence="4" key="1">
    <citation type="submission" date="2021-07" db="EMBL/GenBank/DDBJ databases">
        <authorList>
            <person name="Durling M."/>
        </authorList>
    </citation>
    <scope>NUCLEOTIDE SEQUENCE</scope>
</reference>
<dbReference type="SUPFAM" id="SSF56317">
    <property type="entry name" value="Carbon-nitrogen hydrolase"/>
    <property type="match status" value="1"/>
</dbReference>
<dbReference type="AlphaFoldDB" id="A0A9N9QC30"/>
<feature type="non-terminal residue" evidence="4">
    <location>
        <position position="489"/>
    </location>
</feature>
<feature type="region of interest" description="Disordered" evidence="2">
    <location>
        <begin position="309"/>
        <end position="364"/>
    </location>
</feature>
<protein>
    <recommendedName>
        <fullName evidence="3">CN hydrolase domain-containing protein</fullName>
    </recommendedName>
</protein>
<comment type="similarity">
    <text evidence="1">Belongs to the carbon-nitrogen hydrolase superfamily. Nitrilase family.</text>
</comment>
<evidence type="ECO:0000256" key="1">
    <source>
        <dbReference type="ARBA" id="ARBA00008129"/>
    </source>
</evidence>
<gene>
    <name evidence="4" type="ORF">HYALB_00013822</name>
</gene>